<accession>A0AAD5WDB1</accession>
<gene>
    <name evidence="1" type="ORF">KIN20_026972</name>
</gene>
<proteinExistence type="predicted"/>
<keyword evidence="2" id="KW-1185">Reference proteome</keyword>
<comment type="caution">
    <text evidence="1">The sequence shown here is derived from an EMBL/GenBank/DDBJ whole genome shotgun (WGS) entry which is preliminary data.</text>
</comment>
<evidence type="ECO:0000313" key="2">
    <source>
        <dbReference type="Proteomes" id="UP001196413"/>
    </source>
</evidence>
<dbReference type="EMBL" id="JAHQIW010005530">
    <property type="protein sequence ID" value="KAJ1366334.1"/>
    <property type="molecule type" value="Genomic_DNA"/>
</dbReference>
<organism evidence="1 2">
    <name type="scientific">Parelaphostrongylus tenuis</name>
    <name type="common">Meningeal worm</name>
    <dbReference type="NCBI Taxonomy" id="148309"/>
    <lineage>
        <taxon>Eukaryota</taxon>
        <taxon>Metazoa</taxon>
        <taxon>Ecdysozoa</taxon>
        <taxon>Nematoda</taxon>
        <taxon>Chromadorea</taxon>
        <taxon>Rhabditida</taxon>
        <taxon>Rhabditina</taxon>
        <taxon>Rhabditomorpha</taxon>
        <taxon>Strongyloidea</taxon>
        <taxon>Metastrongylidae</taxon>
        <taxon>Parelaphostrongylus</taxon>
    </lineage>
</organism>
<dbReference type="Proteomes" id="UP001196413">
    <property type="component" value="Unassembled WGS sequence"/>
</dbReference>
<dbReference type="AlphaFoldDB" id="A0AAD5WDB1"/>
<protein>
    <submittedName>
        <fullName evidence="1">Uncharacterized protein</fullName>
    </submittedName>
</protein>
<sequence>MGHPKPATRGLLGVIRGDENWTRYRKSSRGHSELKGVSTAELVANYAVMCTWR</sequence>
<evidence type="ECO:0000313" key="1">
    <source>
        <dbReference type="EMBL" id="KAJ1366334.1"/>
    </source>
</evidence>
<name>A0AAD5WDB1_PARTN</name>
<reference evidence="1" key="1">
    <citation type="submission" date="2021-06" db="EMBL/GenBank/DDBJ databases">
        <title>Parelaphostrongylus tenuis whole genome reference sequence.</title>
        <authorList>
            <person name="Garwood T.J."/>
            <person name="Larsen P.A."/>
            <person name="Fountain-Jones N.M."/>
            <person name="Garbe J.R."/>
            <person name="Macchietto M.G."/>
            <person name="Kania S.A."/>
            <person name="Gerhold R.W."/>
            <person name="Richards J.E."/>
            <person name="Wolf T.M."/>
        </authorList>
    </citation>
    <scope>NUCLEOTIDE SEQUENCE</scope>
    <source>
        <strain evidence="1">MNPRO001-30</strain>
        <tissue evidence="1">Meninges</tissue>
    </source>
</reference>